<comment type="caution">
    <text evidence="1">The sequence shown here is derived from an EMBL/GenBank/DDBJ whole genome shotgun (WGS) entry which is preliminary data.</text>
</comment>
<name>A0ACC3C668_PYRYE</name>
<dbReference type="EMBL" id="CM020619">
    <property type="protein sequence ID" value="KAK1865481.1"/>
    <property type="molecule type" value="Genomic_DNA"/>
</dbReference>
<organism evidence="1 2">
    <name type="scientific">Pyropia yezoensis</name>
    <name type="common">Susabi-nori</name>
    <name type="synonym">Porphyra yezoensis</name>
    <dbReference type="NCBI Taxonomy" id="2788"/>
    <lineage>
        <taxon>Eukaryota</taxon>
        <taxon>Rhodophyta</taxon>
        <taxon>Bangiophyceae</taxon>
        <taxon>Bangiales</taxon>
        <taxon>Bangiaceae</taxon>
        <taxon>Pyropia</taxon>
    </lineage>
</organism>
<evidence type="ECO:0000313" key="1">
    <source>
        <dbReference type="EMBL" id="KAK1865481.1"/>
    </source>
</evidence>
<dbReference type="Proteomes" id="UP000798662">
    <property type="component" value="Chromosome 2"/>
</dbReference>
<accession>A0ACC3C668</accession>
<proteinExistence type="predicted"/>
<sequence>MYLIARASSTGSFDVPCTAETRESDGANLKSARARPHWPASSVHTAPIATPSDSSRSSTPLMAAAAANPLCAGPSSAASNTYRRPRTPTMEPITCRRSWRSYPSHMRVPRSDPPSCVFSLPSMRVCEDCAAAANSGPARVRLVGTWSTAEYLSVLIRSRNVDRSTIENGTRASATKTRRRS</sequence>
<evidence type="ECO:0000313" key="2">
    <source>
        <dbReference type="Proteomes" id="UP000798662"/>
    </source>
</evidence>
<protein>
    <submittedName>
        <fullName evidence="1">Uncharacterized protein</fullName>
    </submittedName>
</protein>
<gene>
    <name evidence="1" type="ORF">I4F81_008012</name>
</gene>
<keyword evidence="2" id="KW-1185">Reference proteome</keyword>
<reference evidence="1" key="1">
    <citation type="submission" date="2019-11" db="EMBL/GenBank/DDBJ databases">
        <title>Nori genome reveals adaptations in red seaweeds to the harsh intertidal environment.</title>
        <authorList>
            <person name="Wang D."/>
            <person name="Mao Y."/>
        </authorList>
    </citation>
    <scope>NUCLEOTIDE SEQUENCE</scope>
    <source>
        <tissue evidence="1">Gametophyte</tissue>
    </source>
</reference>